<keyword evidence="3" id="KW-1185">Reference proteome</keyword>
<protein>
    <submittedName>
        <fullName evidence="4">Secreted protein</fullName>
    </submittedName>
</protein>
<evidence type="ECO:0000313" key="3">
    <source>
        <dbReference type="Proteomes" id="UP000887575"/>
    </source>
</evidence>
<dbReference type="WBParaSite" id="MBELARI_LOCUS17189">
    <property type="protein sequence ID" value="MBELARI_LOCUS17189"/>
    <property type="gene ID" value="MBELARI_LOCUS17189"/>
</dbReference>
<accession>A0AAF3ESR1</accession>
<evidence type="ECO:0000256" key="2">
    <source>
        <dbReference type="SAM" id="SignalP"/>
    </source>
</evidence>
<feature type="signal peptide" evidence="2">
    <location>
        <begin position="1"/>
        <end position="22"/>
    </location>
</feature>
<sequence>MRSKLMITVLFLVGSIAMSAIANENPNKFKFPGGIAVKISRAPGFTRPRPGGLEGKGMTIIGGAPIHTTKNGRATTTSSNDNNKPSFTTTTKGKERDSTTTPRNATFTTTPKNDTFTTFTKGKGQDTTTTPKNGTFTTTPKNGTTTTWHLKKSKESVDKWVKVLLQANRTQIANNYKPIASIAPDFVEFHPDEML</sequence>
<dbReference type="AlphaFoldDB" id="A0AAF3ESR1"/>
<feature type="compositionally biased region" description="Low complexity" evidence="1">
    <location>
        <begin position="127"/>
        <end position="146"/>
    </location>
</feature>
<reference evidence="4" key="1">
    <citation type="submission" date="2024-02" db="UniProtKB">
        <authorList>
            <consortium name="WormBaseParasite"/>
        </authorList>
    </citation>
    <scope>IDENTIFICATION</scope>
</reference>
<dbReference type="Proteomes" id="UP000887575">
    <property type="component" value="Unassembled WGS sequence"/>
</dbReference>
<keyword evidence="2" id="KW-0732">Signal</keyword>
<feature type="compositionally biased region" description="Low complexity" evidence="1">
    <location>
        <begin position="99"/>
        <end position="120"/>
    </location>
</feature>
<name>A0AAF3ESR1_9BILA</name>
<feature type="chain" id="PRO_5042208738" evidence="2">
    <location>
        <begin position="23"/>
        <end position="195"/>
    </location>
</feature>
<evidence type="ECO:0000256" key="1">
    <source>
        <dbReference type="SAM" id="MobiDB-lite"/>
    </source>
</evidence>
<proteinExistence type="predicted"/>
<evidence type="ECO:0000313" key="4">
    <source>
        <dbReference type="WBParaSite" id="MBELARI_LOCUS17189"/>
    </source>
</evidence>
<feature type="region of interest" description="Disordered" evidence="1">
    <location>
        <begin position="42"/>
        <end position="146"/>
    </location>
</feature>
<organism evidence="3 4">
    <name type="scientific">Mesorhabditis belari</name>
    <dbReference type="NCBI Taxonomy" id="2138241"/>
    <lineage>
        <taxon>Eukaryota</taxon>
        <taxon>Metazoa</taxon>
        <taxon>Ecdysozoa</taxon>
        <taxon>Nematoda</taxon>
        <taxon>Chromadorea</taxon>
        <taxon>Rhabditida</taxon>
        <taxon>Rhabditina</taxon>
        <taxon>Rhabditomorpha</taxon>
        <taxon>Rhabditoidea</taxon>
        <taxon>Rhabditidae</taxon>
        <taxon>Mesorhabditinae</taxon>
        <taxon>Mesorhabditis</taxon>
    </lineage>
</organism>
<feature type="compositionally biased region" description="Polar residues" evidence="1">
    <location>
        <begin position="68"/>
        <end position="91"/>
    </location>
</feature>